<proteinExistence type="predicted"/>
<dbReference type="EMBL" id="JANIIK010000109">
    <property type="protein sequence ID" value="KAJ3597401.1"/>
    <property type="molecule type" value="Genomic_DNA"/>
</dbReference>
<dbReference type="OrthoDB" id="9872130at2759"/>
<keyword evidence="3" id="KW-1185">Reference proteome</keyword>
<dbReference type="AlphaFoldDB" id="A0A9Q0IHP5"/>
<name>A0A9Q0IHP5_9TELE</name>
<gene>
    <name evidence="2" type="ORF">NHX12_000928</name>
</gene>
<evidence type="ECO:0000256" key="1">
    <source>
        <dbReference type="SAM" id="MobiDB-lite"/>
    </source>
</evidence>
<reference evidence="2" key="1">
    <citation type="submission" date="2022-07" db="EMBL/GenBank/DDBJ databases">
        <title>Chromosome-level genome of Muraenolepis orangiensis.</title>
        <authorList>
            <person name="Kim J."/>
        </authorList>
    </citation>
    <scope>NUCLEOTIDE SEQUENCE</scope>
    <source>
        <strain evidence="2">KU_S4_2022</strain>
        <tissue evidence="2">Muscle</tissue>
    </source>
</reference>
<evidence type="ECO:0000313" key="3">
    <source>
        <dbReference type="Proteomes" id="UP001148018"/>
    </source>
</evidence>
<dbReference type="Proteomes" id="UP001148018">
    <property type="component" value="Unassembled WGS sequence"/>
</dbReference>
<protein>
    <submittedName>
        <fullName evidence="2">Uncharacterized protein</fullName>
    </submittedName>
</protein>
<accession>A0A9Q0IHP5</accession>
<evidence type="ECO:0000313" key="2">
    <source>
        <dbReference type="EMBL" id="KAJ3597401.1"/>
    </source>
</evidence>
<sequence>MGCWAESSLAQVVALMAQPLGPGILGLDKTVAGPHISPLEDGLEEEEEECVSEENEPMAKDEFSTEENFSGEFETGNMSCEEMEYFCSKGEADANREAGDSEMDTQSEKTRLPTAGPGEGWDGPSKSTLNVTT</sequence>
<organism evidence="2 3">
    <name type="scientific">Muraenolepis orangiensis</name>
    <name type="common">Patagonian moray cod</name>
    <dbReference type="NCBI Taxonomy" id="630683"/>
    <lineage>
        <taxon>Eukaryota</taxon>
        <taxon>Metazoa</taxon>
        <taxon>Chordata</taxon>
        <taxon>Craniata</taxon>
        <taxon>Vertebrata</taxon>
        <taxon>Euteleostomi</taxon>
        <taxon>Actinopterygii</taxon>
        <taxon>Neopterygii</taxon>
        <taxon>Teleostei</taxon>
        <taxon>Neoteleostei</taxon>
        <taxon>Acanthomorphata</taxon>
        <taxon>Zeiogadaria</taxon>
        <taxon>Gadariae</taxon>
        <taxon>Gadiformes</taxon>
        <taxon>Muraenolepidoidei</taxon>
        <taxon>Muraenolepididae</taxon>
        <taxon>Muraenolepis</taxon>
    </lineage>
</organism>
<feature type="region of interest" description="Disordered" evidence="1">
    <location>
        <begin position="91"/>
        <end position="133"/>
    </location>
</feature>
<feature type="region of interest" description="Disordered" evidence="1">
    <location>
        <begin position="52"/>
        <end position="73"/>
    </location>
</feature>
<comment type="caution">
    <text evidence="2">The sequence shown here is derived from an EMBL/GenBank/DDBJ whole genome shotgun (WGS) entry which is preliminary data.</text>
</comment>